<dbReference type="EMBL" id="GBEZ01010045">
    <property type="protein sequence ID" value="JAC75594.1"/>
    <property type="molecule type" value="Transcribed_RNA"/>
</dbReference>
<dbReference type="AlphaFoldDB" id="A0A061RXX7"/>
<name>A0A061RXX7_9CHLO</name>
<accession>A0A061RXX7</accession>
<sequence length="57" mass="6232">MQCKPGVDANALAECCILCRGDVIRPQHRQGGARPESCCCSYREYPTLSCADGTCMY</sequence>
<proteinExistence type="predicted"/>
<protein>
    <submittedName>
        <fullName evidence="1">Uncharacterized protein</fullName>
    </submittedName>
</protein>
<gene>
    <name evidence="1" type="ORF">TSPGSL018_22659</name>
</gene>
<evidence type="ECO:0000313" key="1">
    <source>
        <dbReference type="EMBL" id="JAC75594.1"/>
    </source>
</evidence>
<reference evidence="1" key="1">
    <citation type="submission" date="2014-05" db="EMBL/GenBank/DDBJ databases">
        <title>The transcriptome of the halophilic microalga Tetraselmis sp. GSL018 isolated from the Great Salt Lake, Utah.</title>
        <authorList>
            <person name="Jinkerson R.E."/>
            <person name="D'Adamo S."/>
            <person name="Posewitz M.C."/>
        </authorList>
    </citation>
    <scope>NUCLEOTIDE SEQUENCE</scope>
    <source>
        <strain evidence="1">GSL018</strain>
    </source>
</reference>
<organism evidence="1">
    <name type="scientific">Tetraselmis sp. GSL018</name>
    <dbReference type="NCBI Taxonomy" id="582737"/>
    <lineage>
        <taxon>Eukaryota</taxon>
        <taxon>Viridiplantae</taxon>
        <taxon>Chlorophyta</taxon>
        <taxon>core chlorophytes</taxon>
        <taxon>Chlorodendrophyceae</taxon>
        <taxon>Chlorodendrales</taxon>
        <taxon>Chlorodendraceae</taxon>
        <taxon>Tetraselmis</taxon>
    </lineage>
</organism>